<feature type="transmembrane region" description="Helical" evidence="5">
    <location>
        <begin position="198"/>
        <end position="217"/>
    </location>
</feature>
<evidence type="ECO:0000256" key="5">
    <source>
        <dbReference type="HAMAP-Rule" id="MF_00221"/>
    </source>
</evidence>
<feature type="transmembrane region" description="Helical" evidence="5">
    <location>
        <begin position="360"/>
        <end position="381"/>
    </location>
</feature>
<keyword evidence="4 5" id="KW-0472">Membrane</keyword>
<comment type="subcellular location">
    <subcellularLocation>
        <location evidence="5">Cell membrane</location>
        <topology evidence="5">Multi-pass membrane protein</topology>
    </subcellularLocation>
    <subcellularLocation>
        <location evidence="1">Membrane</location>
        <topology evidence="1">Multi-pass membrane protein</topology>
    </subcellularLocation>
</comment>
<dbReference type="PANTHER" id="PTHR11706">
    <property type="entry name" value="SOLUTE CARRIER PROTEIN FAMILY 11 MEMBER"/>
    <property type="match status" value="1"/>
</dbReference>
<feature type="transmembrane region" description="Helical" evidence="5">
    <location>
        <begin position="336"/>
        <end position="354"/>
    </location>
</feature>
<dbReference type="NCBIfam" id="TIGR01197">
    <property type="entry name" value="nramp"/>
    <property type="match status" value="1"/>
</dbReference>
<feature type="transmembrane region" description="Helical" evidence="5">
    <location>
        <begin position="98"/>
        <end position="117"/>
    </location>
</feature>
<evidence type="ECO:0000313" key="7">
    <source>
        <dbReference type="EMBL" id="MFL0251880.1"/>
    </source>
</evidence>
<keyword evidence="5" id="KW-0406">Ion transport</keyword>
<dbReference type="Pfam" id="PF01566">
    <property type="entry name" value="Nramp"/>
    <property type="match status" value="1"/>
</dbReference>
<comment type="caution">
    <text evidence="7">The sequence shown here is derived from an EMBL/GenBank/DDBJ whole genome shotgun (WGS) entry which is preliminary data.</text>
</comment>
<evidence type="ECO:0000256" key="1">
    <source>
        <dbReference type="ARBA" id="ARBA00004141"/>
    </source>
</evidence>
<feature type="transmembrane region" description="Helical" evidence="5">
    <location>
        <begin position="293"/>
        <end position="316"/>
    </location>
</feature>
<feature type="transmembrane region" description="Helical" evidence="5">
    <location>
        <begin position="56"/>
        <end position="78"/>
    </location>
</feature>
<dbReference type="NCBIfam" id="NF001923">
    <property type="entry name" value="PRK00701.1"/>
    <property type="match status" value="1"/>
</dbReference>
<dbReference type="SUPFAM" id="SSF52402">
    <property type="entry name" value="Adenine nucleotide alpha hydrolases-like"/>
    <property type="match status" value="1"/>
</dbReference>
<dbReference type="PRINTS" id="PR00447">
    <property type="entry name" value="NATRESASSCMP"/>
</dbReference>
<keyword evidence="2 5" id="KW-0812">Transmembrane</keyword>
<gene>
    <name evidence="5" type="primary">mntH</name>
    <name evidence="7" type="ORF">ACJDT4_15790</name>
</gene>
<evidence type="ECO:0000256" key="3">
    <source>
        <dbReference type="ARBA" id="ARBA00022989"/>
    </source>
</evidence>
<keyword evidence="5" id="KW-0813">Transport</keyword>
<dbReference type="InterPro" id="IPR006016">
    <property type="entry name" value="UspA"/>
</dbReference>
<dbReference type="PANTHER" id="PTHR11706:SF101">
    <property type="entry name" value="MANGANESE TRANSPORTER SMF1"/>
    <property type="match status" value="1"/>
</dbReference>
<evidence type="ECO:0000313" key="8">
    <source>
        <dbReference type="Proteomes" id="UP001623592"/>
    </source>
</evidence>
<feature type="transmembrane region" description="Helical" evidence="5">
    <location>
        <begin position="21"/>
        <end position="36"/>
    </location>
</feature>
<reference evidence="7 8" key="1">
    <citation type="submission" date="2024-11" db="EMBL/GenBank/DDBJ databases">
        <authorList>
            <person name="Heng Y.C."/>
            <person name="Lim A.C.H."/>
            <person name="Lee J.K.Y."/>
            <person name="Kittelmann S."/>
        </authorList>
    </citation>
    <scope>NUCLEOTIDE SEQUENCE [LARGE SCALE GENOMIC DNA]</scope>
    <source>
        <strain evidence="7 8">WILCCON 0114</strain>
    </source>
</reference>
<feature type="transmembrane region" description="Helical" evidence="5">
    <location>
        <begin position="238"/>
        <end position="268"/>
    </location>
</feature>
<proteinExistence type="inferred from homology"/>
<dbReference type="Proteomes" id="UP001623592">
    <property type="component" value="Unassembled WGS sequence"/>
</dbReference>
<dbReference type="InterPro" id="IPR014729">
    <property type="entry name" value="Rossmann-like_a/b/a_fold"/>
</dbReference>
<dbReference type="InterPro" id="IPR001046">
    <property type="entry name" value="NRAMP_fam"/>
</dbReference>
<name>A0ABW8TIJ9_9CLOT</name>
<evidence type="ECO:0000256" key="2">
    <source>
        <dbReference type="ARBA" id="ARBA00022692"/>
    </source>
</evidence>
<comment type="caution">
    <text evidence="5">Lacks conserved residue(s) required for the propagation of feature annotation.</text>
</comment>
<comment type="similarity">
    <text evidence="5">Belongs to the NRAMP family.</text>
</comment>
<keyword evidence="8" id="KW-1185">Reference proteome</keyword>
<dbReference type="RefSeq" id="WP_406788530.1">
    <property type="nucleotide sequence ID" value="NZ_JBJIAA010000013.1"/>
</dbReference>
<keyword evidence="3 5" id="KW-1133">Transmembrane helix</keyword>
<dbReference type="Gene3D" id="3.40.50.620">
    <property type="entry name" value="HUPs"/>
    <property type="match status" value="1"/>
</dbReference>
<dbReference type="CDD" id="cd00293">
    <property type="entry name" value="USP-like"/>
    <property type="match status" value="1"/>
</dbReference>
<evidence type="ECO:0000256" key="4">
    <source>
        <dbReference type="ARBA" id="ARBA00023136"/>
    </source>
</evidence>
<feature type="transmembrane region" description="Helical" evidence="5">
    <location>
        <begin position="401"/>
        <end position="422"/>
    </location>
</feature>
<protein>
    <recommendedName>
        <fullName evidence="5">Divalent metal cation transporter MntH</fullName>
    </recommendedName>
</protein>
<keyword evidence="5" id="KW-1003">Cell membrane</keyword>
<feature type="transmembrane region" description="Helical" evidence="5">
    <location>
        <begin position="123"/>
        <end position="147"/>
    </location>
</feature>
<evidence type="ECO:0000259" key="6">
    <source>
        <dbReference type="Pfam" id="PF00582"/>
    </source>
</evidence>
<dbReference type="NCBIfam" id="NF037982">
    <property type="entry name" value="Nramp_1"/>
    <property type="match status" value="1"/>
</dbReference>
<feature type="transmembrane region" description="Helical" evidence="5">
    <location>
        <begin position="159"/>
        <end position="178"/>
    </location>
</feature>
<dbReference type="HAMAP" id="MF_00221">
    <property type="entry name" value="NRAMP"/>
    <property type="match status" value="1"/>
</dbReference>
<feature type="domain" description="UspA" evidence="6">
    <location>
        <begin position="484"/>
        <end position="618"/>
    </location>
</feature>
<feature type="transmembrane region" description="Helical" evidence="5">
    <location>
        <begin position="434"/>
        <end position="454"/>
    </location>
</feature>
<accession>A0ABW8TIJ9</accession>
<dbReference type="Pfam" id="PF00582">
    <property type="entry name" value="Usp"/>
    <property type="match status" value="1"/>
</dbReference>
<keyword evidence="5" id="KW-0769">Symport</keyword>
<dbReference type="EMBL" id="JBJIAA010000013">
    <property type="protein sequence ID" value="MFL0251880.1"/>
    <property type="molecule type" value="Genomic_DNA"/>
</dbReference>
<organism evidence="7 8">
    <name type="scientific">Clostridium neuense</name>
    <dbReference type="NCBI Taxonomy" id="1728934"/>
    <lineage>
        <taxon>Bacteria</taxon>
        <taxon>Bacillati</taxon>
        <taxon>Bacillota</taxon>
        <taxon>Clostridia</taxon>
        <taxon>Eubacteriales</taxon>
        <taxon>Clostridiaceae</taxon>
        <taxon>Clostridium</taxon>
    </lineage>
</organism>
<sequence>MKENSNSTVKISKEYGFFKRLFAFIGPAYLVSVGYMDPGNWATDIAGGSKFGYKLIWVILLSNIMAIIFQSLSAKLGIVTGKDLAQACSSHYNKGINVVLWILCEIAIIATDIAEVLGSAIGLYLVFGIPLIYGVIITGFDTLVLLLINNLGVRKMEAFIVMLIFIIGASFLVEILISKPDFHGIALGFVPSIPNKDALFIGIGIIGATIMPHNLYLHSSLVQTRDIERTNSGIRQAIKFNFIDSIVALNLAFFVNAGILILSAAVFYRSGNYGVDNILQAYKLLQPILGSKLAPILFGIALLAAGQSSTITGTYAGQIVMEGFINLRLQPWVRRLITRILAIIPAVFTILYYGENAAGSLLVLSQVILSLQLAFAIIPLIHFVSSKFLMKNFVITVKTKILSWILAIIIIVLNVKLVIDILSDWINGGASVFLYIPILILCIILGTLLMYIMVEPFVKKVSYRENKSIHEDFAMPDIDEVKAYKKIALALDFSANDKAILSHAVNIANNDSTLILIHVVESVGANIYGANIEDSETMKDEEMLQNYVEALKSIGINNVVTEIGYGKSAAVLSKIVNKNNADIIIFGTHGHRGIYDLLFGTTIDKVRHRVKVPMLIAK</sequence>
<comment type="function">
    <text evidence="5">H(+)-stimulated, divalent metal cation uptake system.</text>
</comment>